<organism evidence="1 2">
    <name type="scientific">Austropuccinia psidii MF-1</name>
    <dbReference type="NCBI Taxonomy" id="1389203"/>
    <lineage>
        <taxon>Eukaryota</taxon>
        <taxon>Fungi</taxon>
        <taxon>Dikarya</taxon>
        <taxon>Basidiomycota</taxon>
        <taxon>Pucciniomycotina</taxon>
        <taxon>Pucciniomycetes</taxon>
        <taxon>Pucciniales</taxon>
        <taxon>Sphaerophragmiaceae</taxon>
        <taxon>Austropuccinia</taxon>
    </lineage>
</organism>
<evidence type="ECO:0000313" key="2">
    <source>
        <dbReference type="Proteomes" id="UP000765509"/>
    </source>
</evidence>
<accession>A0A9Q3FBP3</accession>
<gene>
    <name evidence="1" type="ORF">O181_074050</name>
</gene>
<dbReference type="Proteomes" id="UP000765509">
    <property type="component" value="Unassembled WGS sequence"/>
</dbReference>
<dbReference type="AlphaFoldDB" id="A0A9Q3FBP3"/>
<sequence length="129" mass="15091">MLKWTIWIMNLHILKYPPILNESIHDETPPASPKNIEAFQEGENIKHDTMGQDIIDKIPDPEPEVPSSTNFQRIFSSRIEEFGDILNYYSNITQESWKRGLDNINSIYKNNGTIYQQMMLIHSCLLLLR</sequence>
<reference evidence="1" key="1">
    <citation type="submission" date="2021-03" db="EMBL/GenBank/DDBJ databases">
        <title>Draft genome sequence of rust myrtle Austropuccinia psidii MF-1, a brazilian biotype.</title>
        <authorList>
            <person name="Quecine M.C."/>
            <person name="Pachon D.M.R."/>
            <person name="Bonatelli M.L."/>
            <person name="Correr F.H."/>
            <person name="Franceschini L.M."/>
            <person name="Leite T.F."/>
            <person name="Margarido G.R.A."/>
            <person name="Almeida C.A."/>
            <person name="Ferrarezi J.A."/>
            <person name="Labate C.A."/>
        </authorList>
    </citation>
    <scope>NUCLEOTIDE SEQUENCE</scope>
    <source>
        <strain evidence="1">MF-1</strain>
    </source>
</reference>
<dbReference type="EMBL" id="AVOT02039314">
    <property type="protein sequence ID" value="MBW0534335.1"/>
    <property type="molecule type" value="Genomic_DNA"/>
</dbReference>
<proteinExistence type="predicted"/>
<comment type="caution">
    <text evidence="1">The sequence shown here is derived from an EMBL/GenBank/DDBJ whole genome shotgun (WGS) entry which is preliminary data.</text>
</comment>
<keyword evidence="2" id="KW-1185">Reference proteome</keyword>
<protein>
    <submittedName>
        <fullName evidence="1">Uncharacterized protein</fullName>
    </submittedName>
</protein>
<name>A0A9Q3FBP3_9BASI</name>
<evidence type="ECO:0000313" key="1">
    <source>
        <dbReference type="EMBL" id="MBW0534335.1"/>
    </source>
</evidence>